<dbReference type="InterPro" id="IPR050150">
    <property type="entry name" value="IgV_Light_Chain"/>
</dbReference>
<evidence type="ECO:0000313" key="2">
    <source>
        <dbReference type="EMBL" id="KAK7796890.1"/>
    </source>
</evidence>
<protein>
    <recommendedName>
        <fullName evidence="1">Immunoglobulin V-set domain-containing protein</fullName>
    </recommendedName>
</protein>
<feature type="non-terminal residue" evidence="2">
    <location>
        <position position="1"/>
    </location>
</feature>
<name>A0AAW0H5A9_MYOGA</name>
<reference evidence="2 3" key="1">
    <citation type="journal article" date="2023" name="bioRxiv">
        <title>Conserved and derived expression patterns and positive selection on dental genes reveal complex evolutionary context of ever-growing rodent molars.</title>
        <authorList>
            <person name="Calamari Z.T."/>
            <person name="Song A."/>
            <person name="Cohen E."/>
            <person name="Akter M."/>
            <person name="Roy R.D."/>
            <person name="Hallikas O."/>
            <person name="Christensen M.M."/>
            <person name="Li P."/>
            <person name="Marangoni P."/>
            <person name="Jernvall J."/>
            <person name="Klein O.D."/>
        </authorList>
    </citation>
    <scope>NUCLEOTIDE SEQUENCE [LARGE SCALE GENOMIC DNA]</scope>
    <source>
        <strain evidence="2">V071</strain>
    </source>
</reference>
<organism evidence="2 3">
    <name type="scientific">Myodes glareolus</name>
    <name type="common">Bank vole</name>
    <name type="synonym">Clethrionomys glareolus</name>
    <dbReference type="NCBI Taxonomy" id="447135"/>
    <lineage>
        <taxon>Eukaryota</taxon>
        <taxon>Metazoa</taxon>
        <taxon>Chordata</taxon>
        <taxon>Craniata</taxon>
        <taxon>Vertebrata</taxon>
        <taxon>Euteleostomi</taxon>
        <taxon>Mammalia</taxon>
        <taxon>Eutheria</taxon>
        <taxon>Euarchontoglires</taxon>
        <taxon>Glires</taxon>
        <taxon>Rodentia</taxon>
        <taxon>Myomorpha</taxon>
        <taxon>Muroidea</taxon>
        <taxon>Cricetidae</taxon>
        <taxon>Arvicolinae</taxon>
        <taxon>Myodes</taxon>
    </lineage>
</organism>
<dbReference type="PANTHER" id="PTHR23267">
    <property type="entry name" value="IMMUNOGLOBULIN LIGHT CHAIN"/>
    <property type="match status" value="1"/>
</dbReference>
<feature type="non-terminal residue" evidence="2">
    <location>
        <position position="147"/>
    </location>
</feature>
<dbReference type="Proteomes" id="UP001488838">
    <property type="component" value="Unassembled WGS sequence"/>
</dbReference>
<dbReference type="Pfam" id="PF07686">
    <property type="entry name" value="V-set"/>
    <property type="match status" value="1"/>
</dbReference>
<dbReference type="Gene3D" id="2.60.40.10">
    <property type="entry name" value="Immunoglobulins"/>
    <property type="match status" value="2"/>
</dbReference>
<dbReference type="InterPro" id="IPR013106">
    <property type="entry name" value="Ig_V-set"/>
</dbReference>
<evidence type="ECO:0000313" key="3">
    <source>
        <dbReference type="Proteomes" id="UP001488838"/>
    </source>
</evidence>
<dbReference type="SUPFAM" id="SSF48726">
    <property type="entry name" value="Immunoglobulin"/>
    <property type="match status" value="2"/>
</dbReference>
<evidence type="ECO:0000259" key="1">
    <source>
        <dbReference type="SMART" id="SM00406"/>
    </source>
</evidence>
<gene>
    <name evidence="2" type="ORF">U0070_002807</name>
</gene>
<comment type="caution">
    <text evidence="2">The sequence shown here is derived from an EMBL/GenBank/DDBJ whole genome shotgun (WGS) entry which is preliminary data.</text>
</comment>
<dbReference type="InterPro" id="IPR013783">
    <property type="entry name" value="Ig-like_fold"/>
</dbReference>
<proteinExistence type="predicted"/>
<dbReference type="SMART" id="SM00406">
    <property type="entry name" value="IGv"/>
    <property type="match status" value="1"/>
</dbReference>
<accession>A0AAW0H5A9</accession>
<feature type="domain" description="Immunoglobulin V-set" evidence="1">
    <location>
        <begin position="21"/>
        <end position="93"/>
    </location>
</feature>
<dbReference type="InterPro" id="IPR036179">
    <property type="entry name" value="Ig-like_dom_sf"/>
</dbReference>
<dbReference type="AlphaFoldDB" id="A0AAW0H5A9"/>
<sequence length="147" mass="16208">SKGKILLTQSAESLHISPGERVSITCRASQSLLYTDGKHYLSWYQQYKGQTIKAFIYHASVRIDVVPTRFIGSGSGTECTLTIEDLQPEDCSTGDIVLTQSPGLLTALGQKATISCKSSESVTVVGSYHRMHWYQQKPGQPPKLLIY</sequence>
<keyword evidence="3" id="KW-1185">Reference proteome</keyword>
<dbReference type="EMBL" id="JBBHLL010000967">
    <property type="protein sequence ID" value="KAK7796890.1"/>
    <property type="molecule type" value="Genomic_DNA"/>
</dbReference>